<accession>A0ABV2AF53</accession>
<gene>
    <name evidence="2" type="ORF">MHBO_000105</name>
</gene>
<feature type="transmembrane region" description="Helical" evidence="1">
    <location>
        <begin position="146"/>
        <end position="165"/>
    </location>
</feature>
<sequence>MDLIDFDNINNLNIKDNYSFTIHRNFSDLDEIHFLPKFDSIVFKGDISLTFIEKFSSNEKVYGKSERISELTFEENKFSKNYPKNFHIFNQDFDFLKIKDFSVNSDAENIKNLLIAILLTNNKIKIYECNQIANYRSWPNLENSDIWGFSLTWIPSICCFILKFSQFVRKQKNSRRLHKKF</sequence>
<keyword evidence="1" id="KW-1133">Transmembrane helix</keyword>
<name>A0ABV2AF53_9EUKA</name>
<evidence type="ECO:0000313" key="2">
    <source>
        <dbReference type="EMBL" id="MES1918084.1"/>
    </source>
</evidence>
<comment type="caution">
    <text evidence="2">The sequence shown here is derived from an EMBL/GenBank/DDBJ whole genome shotgun (WGS) entry which is preliminary data.</text>
</comment>
<keyword evidence="1" id="KW-0812">Transmembrane</keyword>
<keyword evidence="1" id="KW-0472">Membrane</keyword>
<keyword evidence="3" id="KW-1185">Reference proteome</keyword>
<evidence type="ECO:0000313" key="3">
    <source>
        <dbReference type="Proteomes" id="UP001439008"/>
    </source>
</evidence>
<evidence type="ECO:0000256" key="1">
    <source>
        <dbReference type="SAM" id="Phobius"/>
    </source>
</evidence>
<protein>
    <submittedName>
        <fullName evidence="2">Uncharacterized protein</fullName>
    </submittedName>
</protein>
<reference evidence="2 3" key="1">
    <citation type="journal article" date="2024" name="BMC Biol.">
        <title>Comparative genomics of Ascetosporea gives new insight into the evolutionary basis for animal parasitism in Rhizaria.</title>
        <authorList>
            <person name="Hiltunen Thoren M."/>
            <person name="Onut-Brannstrom I."/>
            <person name="Alfjorden A."/>
            <person name="Peckova H."/>
            <person name="Swords F."/>
            <person name="Hooper C."/>
            <person name="Holzer A.S."/>
            <person name="Bass D."/>
            <person name="Burki F."/>
        </authorList>
    </citation>
    <scope>NUCLEOTIDE SEQUENCE [LARGE SCALE GENOMIC DNA]</scope>
    <source>
        <strain evidence="2">20-A016</strain>
    </source>
</reference>
<dbReference type="Proteomes" id="UP001439008">
    <property type="component" value="Unassembled WGS sequence"/>
</dbReference>
<organism evidence="2 3">
    <name type="scientific">Bonamia ostreae</name>
    <dbReference type="NCBI Taxonomy" id="126728"/>
    <lineage>
        <taxon>Eukaryota</taxon>
        <taxon>Sar</taxon>
        <taxon>Rhizaria</taxon>
        <taxon>Endomyxa</taxon>
        <taxon>Ascetosporea</taxon>
        <taxon>Haplosporida</taxon>
        <taxon>Bonamia</taxon>
    </lineage>
</organism>
<proteinExistence type="predicted"/>
<dbReference type="EMBL" id="JBDODL010000013">
    <property type="protein sequence ID" value="MES1918084.1"/>
    <property type="molecule type" value="Genomic_DNA"/>
</dbReference>